<accession>A0A0U2M6K9</accession>
<dbReference type="PANTHER" id="PTHR43762">
    <property type="entry name" value="L-GULONOLACTONE OXIDASE"/>
    <property type="match status" value="1"/>
</dbReference>
<dbReference type="Gene3D" id="1.10.45.10">
    <property type="entry name" value="Vanillyl-alcohol Oxidase, Chain A, domain 4"/>
    <property type="match status" value="1"/>
</dbReference>
<evidence type="ECO:0000259" key="4">
    <source>
        <dbReference type="PROSITE" id="PS51387"/>
    </source>
</evidence>
<dbReference type="EMBL" id="CP013652">
    <property type="protein sequence ID" value="ALS23584.1"/>
    <property type="molecule type" value="Genomic_DNA"/>
</dbReference>
<gene>
    <name evidence="5" type="ORF">IJ22_32230</name>
</gene>
<dbReference type="GO" id="GO:0071949">
    <property type="term" value="F:FAD binding"/>
    <property type="evidence" value="ECO:0007669"/>
    <property type="project" value="InterPro"/>
</dbReference>
<dbReference type="Gene3D" id="3.30.43.10">
    <property type="entry name" value="Uridine Diphospho-n-acetylenolpyruvylglucosamine Reductase, domain 2"/>
    <property type="match status" value="1"/>
</dbReference>
<reference evidence="5 6" key="2">
    <citation type="journal article" date="2016" name="Genome Announc.">
        <title>Complete Genome Sequences of Two Interactive Moderate Thermophiles, Paenibacillus napthalenovorans 32O-Y and Paenibacillus sp. 32O-W.</title>
        <authorList>
            <person name="Butler R.R.III."/>
            <person name="Wang J."/>
            <person name="Stark B.C."/>
            <person name="Pombert J.F."/>
        </authorList>
    </citation>
    <scope>NUCLEOTIDE SEQUENCE [LARGE SCALE GENOMIC DNA]</scope>
    <source>
        <strain evidence="5 6">32O-Y</strain>
    </source>
</reference>
<dbReference type="Pfam" id="PF01565">
    <property type="entry name" value="FAD_binding_4"/>
    <property type="match status" value="1"/>
</dbReference>
<dbReference type="InterPro" id="IPR016167">
    <property type="entry name" value="FAD-bd_PCMH_sub1"/>
</dbReference>
<dbReference type="PANTHER" id="PTHR43762:SF1">
    <property type="entry name" value="D-ARABINONO-1,4-LACTONE OXIDASE"/>
    <property type="match status" value="1"/>
</dbReference>
<name>A0A0U2M6K9_9BACL</name>
<proteinExistence type="predicted"/>
<dbReference type="GO" id="GO:0016899">
    <property type="term" value="F:oxidoreductase activity, acting on the CH-OH group of donors, oxygen as acceptor"/>
    <property type="evidence" value="ECO:0007669"/>
    <property type="project" value="InterPro"/>
</dbReference>
<dbReference type="InterPro" id="IPR016164">
    <property type="entry name" value="FAD-linked_Oxase-like_C"/>
</dbReference>
<dbReference type="PATRIC" id="fig|162209.4.peg.3443"/>
<keyword evidence="2" id="KW-0274">FAD</keyword>
<keyword evidence="6" id="KW-1185">Reference proteome</keyword>
<dbReference type="KEGG" id="pnp:IJ22_32230"/>
<sequence>MKKRYLLFIAVYLLSFAFSVYGSWSRGPELLMTDVSRTLSRKVTKIVPADDLKSLQDTVREAAEKGLPVSIAGAGHSQGGHTFYEDAVVLDMKPFNRILHLDEKRRILRVQSGATWADIQNYLNPLNLSVRVMQSSNIFTVGGSLSSNVHGRDLHHGPVIETVESFRLLTADGTLLNVSREENKELFGLAIGGFGLFGVIVDVDLRVTDNPVYRIDTFMTDYRSFPGWFRNEILSRPETELAIARLSVASDSLLDEMYVTTYTRTDMKATPALAELQEERFVERNKFLFGLSRKWDWGKDFIWSVQKKMFADAPKGELITRNNAMRPDIEFLEHRSPTDTDILQEYFVPADRFTAFVDELRTIVRQEKVNLLNATVRYIRSNDEAHLSYARHDGYAVVILINQKLSDQGTAHIEKVTQQLVDAVIRNNGTYYLTYQLYPTPEQLRQVYPKADSFFDAKRRYDPNGLFQNLFYERYADHGK</sequence>
<keyword evidence="3" id="KW-0560">Oxidoreductase</keyword>
<feature type="domain" description="FAD-binding PCMH-type" evidence="4">
    <location>
        <begin position="39"/>
        <end position="210"/>
    </location>
</feature>
<dbReference type="OrthoDB" id="9768764at2"/>
<dbReference type="Gene3D" id="3.30.465.10">
    <property type="match status" value="1"/>
</dbReference>
<evidence type="ECO:0000256" key="1">
    <source>
        <dbReference type="ARBA" id="ARBA00022630"/>
    </source>
</evidence>
<organism evidence="5 6">
    <name type="scientific">Paenibacillus naphthalenovorans</name>
    <dbReference type="NCBI Taxonomy" id="162209"/>
    <lineage>
        <taxon>Bacteria</taxon>
        <taxon>Bacillati</taxon>
        <taxon>Bacillota</taxon>
        <taxon>Bacilli</taxon>
        <taxon>Bacillales</taxon>
        <taxon>Paenibacillaceae</taxon>
        <taxon>Paenibacillus</taxon>
    </lineage>
</organism>
<reference evidence="6" key="1">
    <citation type="submission" date="2015-12" db="EMBL/GenBank/DDBJ databases">
        <title>Complete genome sequences of two moderately thermophilic Paenibacillus species.</title>
        <authorList>
            <person name="Butler R.III."/>
            <person name="Wang J."/>
            <person name="Stark B.C."/>
            <person name="Pombert J.-F."/>
        </authorList>
    </citation>
    <scope>NUCLEOTIDE SEQUENCE [LARGE SCALE GENOMIC DNA]</scope>
    <source>
        <strain evidence="6">32O-Y</strain>
    </source>
</reference>
<dbReference type="InterPro" id="IPR006094">
    <property type="entry name" value="Oxid_FAD_bind_N"/>
</dbReference>
<dbReference type="PROSITE" id="PS51387">
    <property type="entry name" value="FAD_PCMH"/>
    <property type="match status" value="1"/>
</dbReference>
<dbReference type="InterPro" id="IPR016166">
    <property type="entry name" value="FAD-bd_PCMH"/>
</dbReference>
<dbReference type="STRING" id="162209.IJ22_32230"/>
<dbReference type="InterPro" id="IPR010031">
    <property type="entry name" value="FAD_lactone_oxidase-like"/>
</dbReference>
<dbReference type="InterPro" id="IPR016171">
    <property type="entry name" value="Vanillyl_alc_oxidase_C-sub2"/>
</dbReference>
<keyword evidence="1" id="KW-0285">Flavoprotein</keyword>
<evidence type="ECO:0000256" key="2">
    <source>
        <dbReference type="ARBA" id="ARBA00022827"/>
    </source>
</evidence>
<dbReference type="InterPro" id="IPR016169">
    <property type="entry name" value="FAD-bd_PCMH_sub2"/>
</dbReference>
<dbReference type="SUPFAM" id="SSF56176">
    <property type="entry name" value="FAD-binding/transporter-associated domain-like"/>
    <property type="match status" value="1"/>
</dbReference>
<dbReference type="RefSeq" id="WP_062409487.1">
    <property type="nucleotide sequence ID" value="NZ_CP013652.1"/>
</dbReference>
<evidence type="ECO:0000256" key="3">
    <source>
        <dbReference type="ARBA" id="ARBA00023002"/>
    </source>
</evidence>
<dbReference type="InterPro" id="IPR036318">
    <property type="entry name" value="FAD-bd_PCMH-like_sf"/>
</dbReference>
<protein>
    <submittedName>
        <fullName evidence="5">FAD binding domain-containing protein</fullName>
    </submittedName>
</protein>
<evidence type="ECO:0000313" key="5">
    <source>
        <dbReference type="EMBL" id="ALS23584.1"/>
    </source>
</evidence>
<dbReference type="SUPFAM" id="SSF55103">
    <property type="entry name" value="FAD-linked oxidases, C-terminal domain"/>
    <property type="match status" value="1"/>
</dbReference>
<dbReference type="Proteomes" id="UP000061660">
    <property type="component" value="Chromosome"/>
</dbReference>
<evidence type="ECO:0000313" key="6">
    <source>
        <dbReference type="Proteomes" id="UP000061660"/>
    </source>
</evidence>
<dbReference type="AlphaFoldDB" id="A0A0U2M6K9"/>